<evidence type="ECO:0000313" key="2">
    <source>
        <dbReference type="WBParaSite" id="PSU_v2.g21208.t1"/>
    </source>
</evidence>
<reference evidence="2" key="1">
    <citation type="submission" date="2022-11" db="UniProtKB">
        <authorList>
            <consortium name="WormBaseParasite"/>
        </authorList>
    </citation>
    <scope>IDENTIFICATION</scope>
</reference>
<sequence>MLGYPRIGAAGGQGYAQHASLASMHLLYRLQGLFQLVADQTQTTLQFLARRRQLHRACGADKQGRPYLLFQPAYGLTQGRLGHEQTLGCPAKVQLFGHHQEHLA</sequence>
<keyword evidence="1" id="KW-1185">Reference proteome</keyword>
<dbReference type="Proteomes" id="UP000887577">
    <property type="component" value="Unplaced"/>
</dbReference>
<proteinExistence type="predicted"/>
<accession>A0A914YLJ9</accession>
<evidence type="ECO:0000313" key="1">
    <source>
        <dbReference type="Proteomes" id="UP000887577"/>
    </source>
</evidence>
<protein>
    <submittedName>
        <fullName evidence="2">Uncharacterized protein</fullName>
    </submittedName>
</protein>
<name>A0A914YLJ9_9BILA</name>
<organism evidence="1 2">
    <name type="scientific">Panagrolaimus superbus</name>
    <dbReference type="NCBI Taxonomy" id="310955"/>
    <lineage>
        <taxon>Eukaryota</taxon>
        <taxon>Metazoa</taxon>
        <taxon>Ecdysozoa</taxon>
        <taxon>Nematoda</taxon>
        <taxon>Chromadorea</taxon>
        <taxon>Rhabditida</taxon>
        <taxon>Tylenchina</taxon>
        <taxon>Panagrolaimomorpha</taxon>
        <taxon>Panagrolaimoidea</taxon>
        <taxon>Panagrolaimidae</taxon>
        <taxon>Panagrolaimus</taxon>
    </lineage>
</organism>
<dbReference type="AlphaFoldDB" id="A0A914YLJ9"/>
<dbReference type="WBParaSite" id="PSU_v2.g21208.t1">
    <property type="protein sequence ID" value="PSU_v2.g21208.t1"/>
    <property type="gene ID" value="PSU_v2.g21208"/>
</dbReference>